<dbReference type="AlphaFoldDB" id="A0A2S9V6G4"/>
<keyword evidence="1" id="KW-1133">Transmembrane helix</keyword>
<evidence type="ECO:0000313" key="3">
    <source>
        <dbReference type="Proteomes" id="UP000238949"/>
    </source>
</evidence>
<proteinExistence type="predicted"/>
<dbReference type="EMBL" id="PVNP01000193">
    <property type="protein sequence ID" value="PRO72041.1"/>
    <property type="molecule type" value="Genomic_DNA"/>
</dbReference>
<evidence type="ECO:0000256" key="1">
    <source>
        <dbReference type="SAM" id="Phobius"/>
    </source>
</evidence>
<gene>
    <name evidence="2" type="ORF">C6Y40_19155</name>
</gene>
<dbReference type="OrthoDB" id="6377955at2"/>
<keyword evidence="1" id="KW-0812">Transmembrane</keyword>
<name>A0A2S9V6G4_9ALTE</name>
<dbReference type="SUPFAM" id="SSF63829">
    <property type="entry name" value="Calcium-dependent phosphotriesterase"/>
    <property type="match status" value="1"/>
</dbReference>
<protein>
    <submittedName>
        <fullName evidence="2">Uncharacterized protein</fullName>
    </submittedName>
</protein>
<feature type="transmembrane region" description="Helical" evidence="1">
    <location>
        <begin position="7"/>
        <end position="25"/>
    </location>
</feature>
<comment type="caution">
    <text evidence="2">The sequence shown here is derived from an EMBL/GenBank/DDBJ whole genome shotgun (WGS) entry which is preliminary data.</text>
</comment>
<evidence type="ECO:0000313" key="2">
    <source>
        <dbReference type="EMBL" id="PRO72041.1"/>
    </source>
</evidence>
<dbReference type="Proteomes" id="UP000238949">
    <property type="component" value="Unassembled WGS sequence"/>
</dbReference>
<reference evidence="3" key="1">
    <citation type="journal article" date="2020" name="Int. J. Syst. Evol. Microbiol.">
        <title>Alteromonas alba sp. nov., a marine bacterium isolated from the seawater of the West Pacific Ocean.</title>
        <authorList>
            <person name="Sun C."/>
            <person name="Wu Y.-H."/>
            <person name="Xamxidin M."/>
            <person name="Cheng H."/>
            <person name="Xu X.-W."/>
        </authorList>
    </citation>
    <scope>NUCLEOTIDE SEQUENCE [LARGE SCALE GENOMIC DNA]</scope>
    <source>
        <strain evidence="3">190</strain>
    </source>
</reference>
<organism evidence="2 3">
    <name type="scientific">Alteromonas alba</name>
    <dbReference type="NCBI Taxonomy" id="2079529"/>
    <lineage>
        <taxon>Bacteria</taxon>
        <taxon>Pseudomonadati</taxon>
        <taxon>Pseudomonadota</taxon>
        <taxon>Gammaproteobacteria</taxon>
        <taxon>Alteromonadales</taxon>
        <taxon>Alteromonadaceae</taxon>
        <taxon>Alteromonas/Salinimonas group</taxon>
        <taxon>Alteromonas</taxon>
    </lineage>
</organism>
<sequence>MKLFGGLFFVIVIVIVIAIVVFGWLSSGPGLDTSVGEKPQPPFNAELVKPVKRHYEPVSERHFKKPQVEPVLLPDVGRTDVSWGSVGNDPAGNIYVGLAESYGDPRSAHLLKVNAAGQPAVMGDVVSELRREGIGSASQSQGKIHSQIVAANDGYLYFSSFDEAGETDVRLPDYGGHLWRVNNQSGQWEHLFATPEALIAVNTDGRYIYALGYWGHVLYQYDTQSAKVNKIEVGSVPGHVSRQFLVDGKGHVYVPKVSQSGINEEPSAMLVEFDQNLNPVTQYPLPDYQSQDMTRYRGIIGYTNMRNGDVYFTLGQGYLLQVQANESGAEKLINHGLFNPAGEANIPSLFTVDGEQFVMGVSRRSGTDPEWLIYEKISGATVNYAMPELKDFLFFGTEAKDTAGNFYLVGRDKKTRKPKVVKLTFPQ</sequence>
<keyword evidence="1" id="KW-0472">Membrane</keyword>
<keyword evidence="3" id="KW-1185">Reference proteome</keyword>
<dbReference type="RefSeq" id="WP_105936009.1">
    <property type="nucleotide sequence ID" value="NZ_PVNP01000193.1"/>
</dbReference>
<accession>A0A2S9V6G4</accession>